<dbReference type="EC" id="3.5.1.44" evidence="4"/>
<dbReference type="Gene3D" id="3.40.50.180">
    <property type="entry name" value="Methylesterase CheB, C-terminal domain"/>
    <property type="match status" value="1"/>
</dbReference>
<dbReference type="CDD" id="cd16432">
    <property type="entry name" value="CheB_Rec"/>
    <property type="match status" value="1"/>
</dbReference>
<name>A0A1G6YWI4_9PROT</name>
<dbReference type="GO" id="GO:0050568">
    <property type="term" value="F:protein-glutamine glutaminase activity"/>
    <property type="evidence" value="ECO:0007669"/>
    <property type="project" value="UniProtKB-UniRule"/>
</dbReference>
<feature type="compositionally biased region" description="Basic and acidic residues" evidence="7">
    <location>
        <begin position="155"/>
        <end position="164"/>
    </location>
</feature>
<dbReference type="GO" id="GO:0000156">
    <property type="term" value="F:phosphorelay response regulator activity"/>
    <property type="evidence" value="ECO:0007669"/>
    <property type="project" value="InterPro"/>
</dbReference>
<accession>A0A1G6YWI4</accession>
<protein>
    <recommendedName>
        <fullName evidence="4">Protein-glutamate methylesterase/protein-glutamine glutaminase</fullName>
        <ecNumber evidence="4">3.1.1.61</ecNumber>
        <ecNumber evidence="4">3.5.1.44</ecNumber>
    </recommendedName>
</protein>
<dbReference type="InterPro" id="IPR008248">
    <property type="entry name" value="CheB-like"/>
</dbReference>
<dbReference type="Gene3D" id="3.40.50.2300">
    <property type="match status" value="1"/>
</dbReference>
<evidence type="ECO:0000313" key="10">
    <source>
        <dbReference type="EMBL" id="SDD93946.1"/>
    </source>
</evidence>
<keyword evidence="4 6" id="KW-0597">Phosphoprotein</keyword>
<evidence type="ECO:0000259" key="9">
    <source>
        <dbReference type="PROSITE" id="PS50122"/>
    </source>
</evidence>
<evidence type="ECO:0000256" key="5">
    <source>
        <dbReference type="PROSITE-ProRule" id="PRU00050"/>
    </source>
</evidence>
<sequence length="428" mass="45340">MSSAASKSTNTASQKGGPYRVMVVDDSAIIRGFLCRYLSEDPDIEVVTTANNGVVALRQLATNDIEVVVLDIEMPEMDGLTALPKMIDMIPDLQVVMASTLTRKNAEVSLRSLQMGAVDYVPKPETARSVNANIDFRRELVDKVKAWASRRRKKRGEELPRSDETGPSGSPVASASGHAARVVSPRSSGAPAGFVTARRPAAPVSVASARQATVSDPIKDVPTEKDIKLRTGSFRRPKILVVGSSTGGPQALMKFFSGFKKPPAVPVLITQHMPATFTAILAEHLGQATGWPSQEGREGMPIRPGEIYVAPGGRHMEVANDGGTMKIRLTDEPPENFCRPAVDPLFRSVAALYGENVLAVILTGMGHDGLKGSRELTRQGATVLAQDEASSVVWGMPGAVATAGLCTEVLPVLELGAATATRLQGGVG</sequence>
<reference evidence="10 11" key="1">
    <citation type="submission" date="2016-10" db="EMBL/GenBank/DDBJ databases">
        <authorList>
            <person name="de Groot N.N."/>
        </authorList>
    </citation>
    <scope>NUCLEOTIDE SEQUENCE [LARGE SCALE GENOMIC DNA]</scope>
    <source>
        <strain evidence="10 11">CGMCC 1.9109</strain>
    </source>
</reference>
<dbReference type="SMART" id="SM00448">
    <property type="entry name" value="REC"/>
    <property type="match status" value="1"/>
</dbReference>
<feature type="region of interest" description="Disordered" evidence="7">
    <location>
        <begin position="149"/>
        <end position="189"/>
    </location>
</feature>
<evidence type="ECO:0000256" key="4">
    <source>
        <dbReference type="HAMAP-Rule" id="MF_00099"/>
    </source>
</evidence>
<comment type="catalytic activity">
    <reaction evidence="3 4">
        <text>[protein]-L-glutamate 5-O-methyl ester + H2O = L-glutamyl-[protein] + methanol + H(+)</text>
        <dbReference type="Rhea" id="RHEA:23236"/>
        <dbReference type="Rhea" id="RHEA-COMP:10208"/>
        <dbReference type="Rhea" id="RHEA-COMP:10311"/>
        <dbReference type="ChEBI" id="CHEBI:15377"/>
        <dbReference type="ChEBI" id="CHEBI:15378"/>
        <dbReference type="ChEBI" id="CHEBI:17790"/>
        <dbReference type="ChEBI" id="CHEBI:29973"/>
        <dbReference type="ChEBI" id="CHEBI:82795"/>
        <dbReference type="EC" id="3.1.1.61"/>
    </reaction>
</comment>
<dbReference type="CDD" id="cd17541">
    <property type="entry name" value="REC_CheB-like"/>
    <property type="match status" value="1"/>
</dbReference>
<dbReference type="EMBL" id="FNAK01000003">
    <property type="protein sequence ID" value="SDD93946.1"/>
    <property type="molecule type" value="Genomic_DNA"/>
</dbReference>
<dbReference type="PANTHER" id="PTHR42872:SF3">
    <property type="entry name" value="PROTEIN-GLUTAMATE METHYLESTERASE_PROTEIN-GLUTAMINE GLUTAMINASE 1"/>
    <property type="match status" value="1"/>
</dbReference>
<feature type="compositionally biased region" description="Low complexity" evidence="7">
    <location>
        <begin position="166"/>
        <end position="180"/>
    </location>
</feature>
<feature type="active site" evidence="4 5">
    <location>
        <position position="272"/>
    </location>
</feature>
<evidence type="ECO:0000256" key="2">
    <source>
        <dbReference type="ARBA" id="ARBA00022801"/>
    </source>
</evidence>
<feature type="active site" evidence="4 5">
    <location>
        <position position="368"/>
    </location>
</feature>
<feature type="domain" description="Response regulatory" evidence="8">
    <location>
        <begin position="20"/>
        <end position="138"/>
    </location>
</feature>
<dbReference type="Proteomes" id="UP000183685">
    <property type="component" value="Unassembled WGS sequence"/>
</dbReference>
<evidence type="ECO:0000313" key="11">
    <source>
        <dbReference type="Proteomes" id="UP000183685"/>
    </source>
</evidence>
<comment type="subcellular location">
    <subcellularLocation>
        <location evidence="4">Cytoplasm</location>
    </subcellularLocation>
</comment>
<comment type="catalytic activity">
    <reaction evidence="4">
        <text>L-glutaminyl-[protein] + H2O = L-glutamyl-[protein] + NH4(+)</text>
        <dbReference type="Rhea" id="RHEA:16441"/>
        <dbReference type="Rhea" id="RHEA-COMP:10207"/>
        <dbReference type="Rhea" id="RHEA-COMP:10208"/>
        <dbReference type="ChEBI" id="CHEBI:15377"/>
        <dbReference type="ChEBI" id="CHEBI:28938"/>
        <dbReference type="ChEBI" id="CHEBI:29973"/>
        <dbReference type="ChEBI" id="CHEBI:30011"/>
        <dbReference type="EC" id="3.5.1.44"/>
    </reaction>
</comment>
<dbReference type="InterPro" id="IPR001789">
    <property type="entry name" value="Sig_transdc_resp-reg_receiver"/>
</dbReference>
<dbReference type="HAMAP" id="MF_00099">
    <property type="entry name" value="CheB_chemtxs"/>
    <property type="match status" value="1"/>
</dbReference>
<dbReference type="Pfam" id="PF00072">
    <property type="entry name" value="Response_reg"/>
    <property type="match status" value="1"/>
</dbReference>
<organism evidence="10 11">
    <name type="scientific">Kordiimonas lacus</name>
    <dbReference type="NCBI Taxonomy" id="637679"/>
    <lineage>
        <taxon>Bacteria</taxon>
        <taxon>Pseudomonadati</taxon>
        <taxon>Pseudomonadota</taxon>
        <taxon>Alphaproteobacteria</taxon>
        <taxon>Kordiimonadales</taxon>
        <taxon>Kordiimonadaceae</taxon>
        <taxon>Kordiimonas</taxon>
    </lineage>
</organism>
<proteinExistence type="inferred from homology"/>
<comment type="PTM">
    <text evidence="4">Phosphorylated by CheA. Phosphorylation of the N-terminal regulatory domain activates the methylesterase activity.</text>
</comment>
<comment type="domain">
    <text evidence="4">Contains a C-terminal catalytic domain, and an N-terminal region which modulates catalytic activity.</text>
</comment>
<dbReference type="STRING" id="637679.GCA_001550055_01428"/>
<dbReference type="OrthoDB" id="9793421at2"/>
<comment type="function">
    <text evidence="4">Involved in chemotaxis. Part of a chemotaxis signal transduction system that modulates chemotaxis in response to various stimuli. Catalyzes the demethylation of specific methylglutamate residues introduced into the chemoreceptors (methyl-accepting chemotaxis proteins or MCP) by CheR. Also mediates the irreversible deamidation of specific glutamine residues to glutamic acid.</text>
</comment>
<dbReference type="PANTHER" id="PTHR42872">
    <property type="entry name" value="PROTEIN-GLUTAMATE METHYLESTERASE/PROTEIN-GLUTAMINE GLUTAMINASE"/>
    <property type="match status" value="1"/>
</dbReference>
<feature type="active site" evidence="4 5">
    <location>
        <position position="245"/>
    </location>
</feature>
<keyword evidence="4" id="KW-0963">Cytoplasm</keyword>
<dbReference type="InterPro" id="IPR011006">
    <property type="entry name" value="CheY-like_superfamily"/>
</dbReference>
<dbReference type="GO" id="GO:0005737">
    <property type="term" value="C:cytoplasm"/>
    <property type="evidence" value="ECO:0007669"/>
    <property type="project" value="UniProtKB-SubCell"/>
</dbReference>
<comment type="similarity">
    <text evidence="4">Belongs to the CheB family.</text>
</comment>
<dbReference type="SUPFAM" id="SSF52738">
    <property type="entry name" value="Methylesterase CheB, C-terminal domain"/>
    <property type="match status" value="1"/>
</dbReference>
<dbReference type="InterPro" id="IPR035909">
    <property type="entry name" value="CheB_C"/>
</dbReference>
<dbReference type="EC" id="3.1.1.61" evidence="4"/>
<keyword evidence="2 4" id="KW-0378">Hydrolase</keyword>
<dbReference type="AlphaFoldDB" id="A0A1G6YWI4"/>
<feature type="domain" description="CheB-type methylesterase" evidence="9">
    <location>
        <begin position="233"/>
        <end position="426"/>
    </location>
</feature>
<feature type="modified residue" description="4-aspartylphosphate" evidence="4 6">
    <location>
        <position position="71"/>
    </location>
</feature>
<dbReference type="GO" id="GO:0006935">
    <property type="term" value="P:chemotaxis"/>
    <property type="evidence" value="ECO:0007669"/>
    <property type="project" value="UniProtKB-UniRule"/>
</dbReference>
<dbReference type="Pfam" id="PF01339">
    <property type="entry name" value="CheB_methylest"/>
    <property type="match status" value="1"/>
</dbReference>
<dbReference type="SUPFAM" id="SSF52172">
    <property type="entry name" value="CheY-like"/>
    <property type="match status" value="1"/>
</dbReference>
<evidence type="ECO:0000259" key="8">
    <source>
        <dbReference type="PROSITE" id="PS50110"/>
    </source>
</evidence>
<dbReference type="NCBIfam" id="NF001965">
    <property type="entry name" value="PRK00742.1"/>
    <property type="match status" value="1"/>
</dbReference>
<evidence type="ECO:0000256" key="1">
    <source>
        <dbReference type="ARBA" id="ARBA00022500"/>
    </source>
</evidence>
<keyword evidence="11" id="KW-1185">Reference proteome</keyword>
<evidence type="ECO:0000256" key="7">
    <source>
        <dbReference type="SAM" id="MobiDB-lite"/>
    </source>
</evidence>
<dbReference type="InterPro" id="IPR000673">
    <property type="entry name" value="Sig_transdc_resp-reg_Me-estase"/>
</dbReference>
<dbReference type="PROSITE" id="PS50122">
    <property type="entry name" value="CHEB"/>
    <property type="match status" value="1"/>
</dbReference>
<evidence type="ECO:0000256" key="6">
    <source>
        <dbReference type="PROSITE-ProRule" id="PRU00169"/>
    </source>
</evidence>
<dbReference type="GO" id="GO:0008984">
    <property type="term" value="F:protein-glutamate methylesterase activity"/>
    <property type="evidence" value="ECO:0007669"/>
    <property type="project" value="UniProtKB-UniRule"/>
</dbReference>
<keyword evidence="1 4" id="KW-0145">Chemotaxis</keyword>
<evidence type="ECO:0000256" key="3">
    <source>
        <dbReference type="ARBA" id="ARBA00048267"/>
    </source>
</evidence>
<gene>
    <name evidence="4" type="primary">cheB</name>
    <name evidence="10" type="ORF">SAMN04488071_1747</name>
</gene>
<dbReference type="PROSITE" id="PS50110">
    <property type="entry name" value="RESPONSE_REGULATORY"/>
    <property type="match status" value="1"/>
</dbReference>